<feature type="transmembrane region" description="Helical" evidence="6">
    <location>
        <begin position="134"/>
        <end position="153"/>
    </location>
</feature>
<feature type="compositionally biased region" description="Low complexity" evidence="5">
    <location>
        <begin position="34"/>
        <end position="47"/>
    </location>
</feature>
<dbReference type="KEGG" id="dhe:111597464"/>
<feature type="transmembrane region" description="Helical" evidence="6">
    <location>
        <begin position="165"/>
        <end position="186"/>
    </location>
</feature>
<reference evidence="8" key="1">
    <citation type="submission" date="2025-08" db="UniProtKB">
        <authorList>
            <consortium name="RefSeq"/>
        </authorList>
    </citation>
    <scope>IDENTIFICATION</scope>
    <source>
        <strain evidence="8">15085-1641.00</strain>
        <tissue evidence="8">Whole body</tissue>
    </source>
</reference>
<proteinExistence type="predicted"/>
<evidence type="ECO:0000256" key="3">
    <source>
        <dbReference type="ARBA" id="ARBA00022989"/>
    </source>
</evidence>
<evidence type="ECO:0000256" key="4">
    <source>
        <dbReference type="ARBA" id="ARBA00023136"/>
    </source>
</evidence>
<dbReference type="RefSeq" id="XP_023167980.2">
    <property type="nucleotide sequence ID" value="XM_023312212.2"/>
</dbReference>
<feature type="transmembrane region" description="Helical" evidence="6">
    <location>
        <begin position="260"/>
        <end position="278"/>
    </location>
</feature>
<evidence type="ECO:0000256" key="2">
    <source>
        <dbReference type="ARBA" id="ARBA00022692"/>
    </source>
</evidence>
<dbReference type="PANTHER" id="PTHR23529:SF2">
    <property type="entry name" value="GH19118P-RELATED"/>
    <property type="match status" value="1"/>
</dbReference>
<feature type="transmembrane region" description="Helical" evidence="6">
    <location>
        <begin position="439"/>
        <end position="461"/>
    </location>
</feature>
<dbReference type="GeneID" id="111597464"/>
<keyword evidence="3 6" id="KW-1133">Transmembrane helix</keyword>
<dbReference type="OrthoDB" id="6612291at2759"/>
<organism evidence="7 8">
    <name type="scientific">Drosophila hydei</name>
    <name type="common">Fruit fly</name>
    <dbReference type="NCBI Taxonomy" id="7224"/>
    <lineage>
        <taxon>Eukaryota</taxon>
        <taxon>Metazoa</taxon>
        <taxon>Ecdysozoa</taxon>
        <taxon>Arthropoda</taxon>
        <taxon>Hexapoda</taxon>
        <taxon>Insecta</taxon>
        <taxon>Pterygota</taxon>
        <taxon>Neoptera</taxon>
        <taxon>Endopterygota</taxon>
        <taxon>Diptera</taxon>
        <taxon>Brachycera</taxon>
        <taxon>Muscomorpha</taxon>
        <taxon>Ephydroidea</taxon>
        <taxon>Drosophilidae</taxon>
        <taxon>Drosophila</taxon>
    </lineage>
</organism>
<feature type="compositionally biased region" description="Pro residues" evidence="5">
    <location>
        <begin position="83"/>
        <end position="98"/>
    </location>
</feature>
<sequence length="570" mass="62156">MNDKYLPPQPPSYGFTSAPPDGSYPPQGYPPHGYPQQAYPPGGSQPQGYPPQGYPQQAYPQPGYPPQNYAQPPPSFGAMPPQNYGPPPPPHTYGPTPPQDYGTGQPQMSPPTLLMVQPDGWYNRNQKNKPQSNAAGAASLIFLSGGMNIAWSIGFRSIYFAEIPLHTRVAWFIGAIIGGLLSAFLANKIPKKIVLCFCSVLVGIGGIIMAATTYNIEAVEAGLYLDGIANGLAFAPALALIGEVSVPYMRGVNAATLEHMCYMLGYFLQVIFLSTWSTSLSSFNAENMHGVLAAIYGVIGLCIACLLCIESPVILLANGNEQQALDALRRLQRPYTVTTETVAQLEEHKQYLAKNRDMSTIQSIVQALPAFVCLSYLRILNAMSLCKFVFYALILSLSPSSSVYSYTWQYLLFGCCRWLSSFITGFYMESVGRKKSTLLGLLGCGGIAIGISTLIYALPYIDFDTLFVFVCIFQFFAGIAFTATSAYLTEAYPLGVKQHFIGSTFIAEMVIYIIIASTDYSKTGHGIFFAFMAGLCLIGSLLGIWCLPETRRTTLREAQDKFKGFLGKGF</sequence>
<evidence type="ECO:0000313" key="8">
    <source>
        <dbReference type="RefSeq" id="XP_023167980.2"/>
    </source>
</evidence>
<dbReference type="InterPro" id="IPR005828">
    <property type="entry name" value="MFS_sugar_transport-like"/>
</dbReference>
<dbReference type="Proteomes" id="UP000504633">
    <property type="component" value="Unplaced"/>
</dbReference>
<feature type="transmembrane region" description="Helical" evidence="6">
    <location>
        <begin position="193"/>
        <end position="216"/>
    </location>
</feature>
<feature type="transmembrane region" description="Helical" evidence="6">
    <location>
        <begin position="526"/>
        <end position="547"/>
    </location>
</feature>
<evidence type="ECO:0000313" key="7">
    <source>
        <dbReference type="Proteomes" id="UP000504633"/>
    </source>
</evidence>
<dbReference type="GO" id="GO:0022857">
    <property type="term" value="F:transmembrane transporter activity"/>
    <property type="evidence" value="ECO:0007669"/>
    <property type="project" value="InterPro"/>
</dbReference>
<evidence type="ECO:0000256" key="1">
    <source>
        <dbReference type="ARBA" id="ARBA00004370"/>
    </source>
</evidence>
<keyword evidence="4 6" id="KW-0472">Membrane</keyword>
<accession>A0A6J1LSA7</accession>
<feature type="transmembrane region" description="Helical" evidence="6">
    <location>
        <begin position="290"/>
        <end position="309"/>
    </location>
</feature>
<feature type="region of interest" description="Disordered" evidence="5">
    <location>
        <begin position="1"/>
        <end position="106"/>
    </location>
</feature>
<dbReference type="Gene3D" id="1.20.1250.20">
    <property type="entry name" value="MFS general substrate transporter like domains"/>
    <property type="match status" value="1"/>
</dbReference>
<gene>
    <name evidence="8" type="primary">LOC111597464</name>
</gene>
<name>A0A6J1LSA7_DROHY</name>
<evidence type="ECO:0000256" key="5">
    <source>
        <dbReference type="SAM" id="MobiDB-lite"/>
    </source>
</evidence>
<protein>
    <submittedName>
        <fullName evidence="8">Solute carrier family 2, facilitated glucose transporter member 3-like</fullName>
    </submittedName>
</protein>
<feature type="transmembrane region" description="Helical" evidence="6">
    <location>
        <begin position="467"/>
        <end position="488"/>
    </location>
</feature>
<comment type="subcellular location">
    <subcellularLocation>
        <location evidence="1">Membrane</location>
    </subcellularLocation>
</comment>
<keyword evidence="7" id="KW-1185">Reference proteome</keyword>
<dbReference type="SUPFAM" id="SSF103473">
    <property type="entry name" value="MFS general substrate transporter"/>
    <property type="match status" value="1"/>
</dbReference>
<feature type="transmembrane region" description="Helical" evidence="6">
    <location>
        <begin position="500"/>
        <end position="520"/>
    </location>
</feature>
<dbReference type="PRINTS" id="PR00239">
    <property type="entry name" value="RHODOPSNTAIL"/>
</dbReference>
<feature type="transmembrane region" description="Helical" evidence="6">
    <location>
        <begin position="364"/>
        <end position="394"/>
    </location>
</feature>
<dbReference type="GO" id="GO:0016020">
    <property type="term" value="C:membrane"/>
    <property type="evidence" value="ECO:0007669"/>
    <property type="project" value="UniProtKB-SubCell"/>
</dbReference>
<dbReference type="PANTHER" id="PTHR23529">
    <property type="entry name" value="GH19118P-RELATED"/>
    <property type="match status" value="1"/>
</dbReference>
<evidence type="ECO:0000256" key="6">
    <source>
        <dbReference type="SAM" id="Phobius"/>
    </source>
</evidence>
<feature type="transmembrane region" description="Helical" evidence="6">
    <location>
        <begin position="406"/>
        <end position="427"/>
    </location>
</feature>
<keyword evidence="2 6" id="KW-0812">Transmembrane</keyword>
<feature type="transmembrane region" description="Helical" evidence="6">
    <location>
        <begin position="228"/>
        <end position="248"/>
    </location>
</feature>
<dbReference type="AlphaFoldDB" id="A0A6J1LSA7"/>
<dbReference type="InterPro" id="IPR036259">
    <property type="entry name" value="MFS_trans_sf"/>
</dbReference>
<dbReference type="Pfam" id="PF00083">
    <property type="entry name" value="Sugar_tr"/>
    <property type="match status" value="1"/>
</dbReference>
<dbReference type="OMA" id="TTEHNFA"/>
<feature type="compositionally biased region" description="Low complexity" evidence="5">
    <location>
        <begin position="54"/>
        <end position="70"/>
    </location>
</feature>